<keyword evidence="1 2" id="KW-0129">CBS domain</keyword>
<dbReference type="PANTHER" id="PTHR43080:SF2">
    <property type="entry name" value="CBS DOMAIN-CONTAINING PROTEIN"/>
    <property type="match status" value="1"/>
</dbReference>
<sequence length="143" mass="16132">MFKVKDWMSTPVQSLKENDSLFDARELMDRYRIRHVPIVDMQGNYVGLTSHRDMLSATISQLADLDQETQREIDAGIPLREIMSTQTATLAPDDSIREAAETLLNNKFGCMPVLEGSELVGILTEADFLKLTINLMEALNEND</sequence>
<feature type="domain" description="CBS" evidence="3">
    <location>
        <begin position="83"/>
        <end position="143"/>
    </location>
</feature>
<dbReference type="SUPFAM" id="SSF54631">
    <property type="entry name" value="CBS-domain pair"/>
    <property type="match status" value="1"/>
</dbReference>
<dbReference type="Gene3D" id="3.10.580.10">
    <property type="entry name" value="CBS-domain"/>
    <property type="match status" value="1"/>
</dbReference>
<dbReference type="Proteomes" id="UP000438699">
    <property type="component" value="Unassembled WGS sequence"/>
</dbReference>
<dbReference type="PANTHER" id="PTHR43080">
    <property type="entry name" value="CBS DOMAIN-CONTAINING PROTEIN CBSX3, MITOCHONDRIAL"/>
    <property type="match status" value="1"/>
</dbReference>
<protein>
    <submittedName>
        <fullName evidence="4">CBS domain-containing protein</fullName>
    </submittedName>
</protein>
<dbReference type="InterPro" id="IPR051257">
    <property type="entry name" value="Diverse_CBS-Domain"/>
</dbReference>
<dbReference type="Pfam" id="PF00571">
    <property type="entry name" value="CBS"/>
    <property type="match status" value="2"/>
</dbReference>
<proteinExistence type="predicted"/>
<reference evidence="4 5" key="1">
    <citation type="journal article" date="2017" name="Int. J. Syst. Evol. Microbiol.">
        <title>Desulfovibrio senegalensis sp. nov., a mesophilic sulfate reducer isolated from marine sediment.</title>
        <authorList>
            <person name="Thioye A."/>
            <person name="Gam Z.B.A."/>
            <person name="Mbengue M."/>
            <person name="Cayol J.L."/>
            <person name="Joseph-Bartoli M."/>
            <person name="Toure-Kane C."/>
            <person name="Labat M."/>
        </authorList>
    </citation>
    <scope>NUCLEOTIDE SEQUENCE [LARGE SCALE GENOMIC DNA]</scope>
    <source>
        <strain evidence="4 5">DSM 101509</strain>
    </source>
</reference>
<feature type="domain" description="CBS" evidence="3">
    <location>
        <begin position="8"/>
        <end position="65"/>
    </location>
</feature>
<dbReference type="OrthoDB" id="5453522at2"/>
<dbReference type="InterPro" id="IPR046342">
    <property type="entry name" value="CBS_dom_sf"/>
</dbReference>
<dbReference type="CDD" id="cd04584">
    <property type="entry name" value="CBS_pair_AcuB_like"/>
    <property type="match status" value="1"/>
</dbReference>
<evidence type="ECO:0000256" key="2">
    <source>
        <dbReference type="PROSITE-ProRule" id="PRU00703"/>
    </source>
</evidence>
<name>A0A6N6N0J7_9BACT</name>
<evidence type="ECO:0000256" key="1">
    <source>
        <dbReference type="ARBA" id="ARBA00023122"/>
    </source>
</evidence>
<organism evidence="4 5">
    <name type="scientific">Pseudodesulfovibrio senegalensis</name>
    <dbReference type="NCBI Taxonomy" id="1721087"/>
    <lineage>
        <taxon>Bacteria</taxon>
        <taxon>Pseudomonadati</taxon>
        <taxon>Thermodesulfobacteriota</taxon>
        <taxon>Desulfovibrionia</taxon>
        <taxon>Desulfovibrionales</taxon>
        <taxon>Desulfovibrionaceae</taxon>
    </lineage>
</organism>
<dbReference type="InterPro" id="IPR000644">
    <property type="entry name" value="CBS_dom"/>
</dbReference>
<dbReference type="RefSeq" id="WP_151151482.1">
    <property type="nucleotide sequence ID" value="NZ_WAIE01000005.1"/>
</dbReference>
<accession>A0A6N6N0J7</accession>
<comment type="caution">
    <text evidence="4">The sequence shown here is derived from an EMBL/GenBank/DDBJ whole genome shotgun (WGS) entry which is preliminary data.</text>
</comment>
<keyword evidence="5" id="KW-1185">Reference proteome</keyword>
<gene>
    <name evidence="4" type="ORF">F8A88_12420</name>
</gene>
<evidence type="ECO:0000313" key="4">
    <source>
        <dbReference type="EMBL" id="KAB1441227.1"/>
    </source>
</evidence>
<evidence type="ECO:0000259" key="3">
    <source>
        <dbReference type="PROSITE" id="PS51371"/>
    </source>
</evidence>
<dbReference type="SMART" id="SM00116">
    <property type="entry name" value="CBS"/>
    <property type="match status" value="2"/>
</dbReference>
<evidence type="ECO:0000313" key="5">
    <source>
        <dbReference type="Proteomes" id="UP000438699"/>
    </source>
</evidence>
<dbReference type="PROSITE" id="PS51371">
    <property type="entry name" value="CBS"/>
    <property type="match status" value="2"/>
</dbReference>
<dbReference type="EMBL" id="WAIE01000005">
    <property type="protein sequence ID" value="KAB1441227.1"/>
    <property type="molecule type" value="Genomic_DNA"/>
</dbReference>
<dbReference type="AlphaFoldDB" id="A0A6N6N0J7"/>